<proteinExistence type="predicted"/>
<dbReference type="InterPro" id="IPR009056">
    <property type="entry name" value="Cyt_c-like_dom"/>
</dbReference>
<dbReference type="OrthoDB" id="9805202at2"/>
<dbReference type="Proteomes" id="UP000190150">
    <property type="component" value="Unassembled WGS sequence"/>
</dbReference>
<evidence type="ECO:0000256" key="5">
    <source>
        <dbReference type="ARBA" id="ARBA00023002"/>
    </source>
</evidence>
<dbReference type="GO" id="GO:0046872">
    <property type="term" value="F:metal ion binding"/>
    <property type="evidence" value="ECO:0007669"/>
    <property type="project" value="UniProtKB-KW"/>
</dbReference>
<dbReference type="GO" id="GO:0004130">
    <property type="term" value="F:cytochrome-c peroxidase activity"/>
    <property type="evidence" value="ECO:0007669"/>
    <property type="project" value="TreeGrafter"/>
</dbReference>
<comment type="subcellular location">
    <subcellularLocation>
        <location evidence="1">Cell envelope</location>
    </subcellularLocation>
</comment>
<evidence type="ECO:0000256" key="7">
    <source>
        <dbReference type="PROSITE-ProRule" id="PRU00433"/>
    </source>
</evidence>
<protein>
    <submittedName>
        <fullName evidence="10">Cytochrome c peroxidase</fullName>
    </submittedName>
</protein>
<dbReference type="PANTHER" id="PTHR30600">
    <property type="entry name" value="CYTOCHROME C PEROXIDASE-RELATED"/>
    <property type="match status" value="1"/>
</dbReference>
<organism evidence="10 11">
    <name type="scientific">Sphingobacterium nematocida</name>
    <dbReference type="NCBI Taxonomy" id="1513896"/>
    <lineage>
        <taxon>Bacteria</taxon>
        <taxon>Pseudomonadati</taxon>
        <taxon>Bacteroidota</taxon>
        <taxon>Sphingobacteriia</taxon>
        <taxon>Sphingobacteriales</taxon>
        <taxon>Sphingobacteriaceae</taxon>
        <taxon>Sphingobacterium</taxon>
    </lineage>
</organism>
<evidence type="ECO:0000256" key="4">
    <source>
        <dbReference type="ARBA" id="ARBA00022729"/>
    </source>
</evidence>
<gene>
    <name evidence="10" type="ORF">SAMN05660841_01666</name>
</gene>
<sequence length="312" mass="35521">MGRLNSGKLVIVSVFSIATVLIGAYYFLTSNDSPITIQRPAHFGLPIDTGRVTVQGASLGRQLFNDALLSKHQKVSCASCHQQTASYADQGRKLSIGDQGMYTKRNAPVLINMIWKNRFFADGRASRLEETVINAINDTLELNSNLTLILDRVKQHPVYSKKIKSIFQTEEINKIHIVNVLVQYLRTLNSWDSKYDRTLQGSSIFNKNERAGLMLFEKECASCHVPPFFHSTEAIIDRNSYKLLSPSLRNIDHSAPYMQDGRFKNLDSLLLLHPFEFPQAVQKRKLNEEERKSIIIFLKTLSDEHFLNPNSY</sequence>
<dbReference type="RefSeq" id="WP_079642621.1">
    <property type="nucleotide sequence ID" value="NZ_FUZF01000005.1"/>
</dbReference>
<evidence type="ECO:0000313" key="10">
    <source>
        <dbReference type="EMBL" id="SKB64594.1"/>
    </source>
</evidence>
<keyword evidence="6 7" id="KW-0408">Iron</keyword>
<accession>A0A1T5CYR1</accession>
<feature type="transmembrane region" description="Helical" evidence="8">
    <location>
        <begin position="9"/>
        <end position="28"/>
    </location>
</feature>
<dbReference type="GO" id="GO:0030313">
    <property type="term" value="C:cell envelope"/>
    <property type="evidence" value="ECO:0007669"/>
    <property type="project" value="UniProtKB-SubCell"/>
</dbReference>
<keyword evidence="10" id="KW-0575">Peroxidase</keyword>
<evidence type="ECO:0000313" key="11">
    <source>
        <dbReference type="Proteomes" id="UP000190150"/>
    </source>
</evidence>
<dbReference type="PROSITE" id="PS51007">
    <property type="entry name" value="CYTC"/>
    <property type="match status" value="1"/>
</dbReference>
<keyword evidence="8" id="KW-1133">Transmembrane helix</keyword>
<keyword evidence="5" id="KW-0560">Oxidoreductase</keyword>
<dbReference type="Pfam" id="PF03150">
    <property type="entry name" value="CCP_MauG"/>
    <property type="match status" value="1"/>
</dbReference>
<keyword evidence="11" id="KW-1185">Reference proteome</keyword>
<keyword evidence="8" id="KW-0472">Membrane</keyword>
<keyword evidence="4" id="KW-0732">Signal</keyword>
<dbReference type="STRING" id="1513896.SAMN05660841_01666"/>
<evidence type="ECO:0000259" key="9">
    <source>
        <dbReference type="PROSITE" id="PS51007"/>
    </source>
</evidence>
<dbReference type="Gene3D" id="1.10.760.10">
    <property type="entry name" value="Cytochrome c-like domain"/>
    <property type="match status" value="2"/>
</dbReference>
<dbReference type="PANTHER" id="PTHR30600:SF10">
    <property type="entry name" value="BLL6722 PROTEIN"/>
    <property type="match status" value="1"/>
</dbReference>
<dbReference type="EMBL" id="FUZF01000005">
    <property type="protein sequence ID" value="SKB64594.1"/>
    <property type="molecule type" value="Genomic_DNA"/>
</dbReference>
<dbReference type="GO" id="GO:0009055">
    <property type="term" value="F:electron transfer activity"/>
    <property type="evidence" value="ECO:0007669"/>
    <property type="project" value="InterPro"/>
</dbReference>
<evidence type="ECO:0000256" key="8">
    <source>
        <dbReference type="SAM" id="Phobius"/>
    </source>
</evidence>
<dbReference type="AlphaFoldDB" id="A0A1T5CYR1"/>
<evidence type="ECO:0000256" key="1">
    <source>
        <dbReference type="ARBA" id="ARBA00004196"/>
    </source>
</evidence>
<keyword evidence="3 7" id="KW-0479">Metal-binding</keyword>
<dbReference type="GO" id="GO:0020037">
    <property type="term" value="F:heme binding"/>
    <property type="evidence" value="ECO:0007669"/>
    <property type="project" value="InterPro"/>
</dbReference>
<dbReference type="SUPFAM" id="SSF46626">
    <property type="entry name" value="Cytochrome c"/>
    <property type="match status" value="2"/>
</dbReference>
<reference evidence="11" key="1">
    <citation type="submission" date="2017-02" db="EMBL/GenBank/DDBJ databases">
        <authorList>
            <person name="Varghese N."/>
            <person name="Submissions S."/>
        </authorList>
    </citation>
    <scope>NUCLEOTIDE SEQUENCE [LARGE SCALE GENOMIC DNA]</scope>
    <source>
        <strain evidence="11">DSM 24091</strain>
    </source>
</reference>
<dbReference type="InterPro" id="IPR004852">
    <property type="entry name" value="Di-haem_cyt_c_peroxidsae"/>
</dbReference>
<feature type="domain" description="Cytochrome c" evidence="9">
    <location>
        <begin position="207"/>
        <end position="302"/>
    </location>
</feature>
<evidence type="ECO:0000256" key="3">
    <source>
        <dbReference type="ARBA" id="ARBA00022723"/>
    </source>
</evidence>
<evidence type="ECO:0000256" key="2">
    <source>
        <dbReference type="ARBA" id="ARBA00022617"/>
    </source>
</evidence>
<dbReference type="InterPro" id="IPR036909">
    <property type="entry name" value="Cyt_c-like_dom_sf"/>
</dbReference>
<keyword evidence="8" id="KW-0812">Transmembrane</keyword>
<keyword evidence="2 7" id="KW-0349">Heme</keyword>
<dbReference type="InterPro" id="IPR051395">
    <property type="entry name" value="Cytochrome_c_Peroxidase/MauG"/>
</dbReference>
<evidence type="ECO:0000256" key="6">
    <source>
        <dbReference type="ARBA" id="ARBA00023004"/>
    </source>
</evidence>
<name>A0A1T5CYR1_9SPHI</name>